<protein>
    <submittedName>
        <fullName evidence="5">D-alanyl-D-alanine carboxypeptidase/D-alanyl-D-alanine-endopeptidase</fullName>
        <ecNumber evidence="5">3.4.16.4</ecNumber>
    </submittedName>
</protein>
<gene>
    <name evidence="5" type="primary">dacB</name>
    <name evidence="5" type="ORF">ACFQLX_24600</name>
</gene>
<keyword evidence="5" id="KW-0645">Protease</keyword>
<keyword evidence="6" id="KW-1185">Reference proteome</keyword>
<sequence>MLGRRKAGAPPSPWRLTALSALSGLALAAVTASLAGPWDNGQRTAERARAAAVARAGDADHDAKSPRKDAAAPRAMEHPPREELGEGAAPGYDAPAVLRPLGPEGHRPTQAAEAADGTATRAPLPTEAGLRAALRPLLADPALGSLRSAAVWDVASGRGLYGARPHAAAVPASVTKLATGAAALGALGPEHRIATETRTAGRTLYLVGGGDPTLTGARLDRLAELSARALKPGGKPLTLRYDTAAYTGPARHPIGVNDNLAAVTPLMVDEGRLDGSYSGPAPRTPDPAGEAARLFARHLADHGVKLTGAPTPATAPAKAGKLAAVHSAPLGVLVERMLTHSDNDLAEALARQSALATGRPASFSSAAAAVRARLARMGLPVKGVRFADGSGISRGNRAPAAFYARLLVLAGHPDHPELRPLLTGLPIAGFSGTLDARYDQTPGAGVVRAKTGTLTGVNSLAGTVVDADGRLLAFAFLANGTTDRDGAQRALDKLASALADCGCR</sequence>
<feature type="region of interest" description="Disordered" evidence="3">
    <location>
        <begin position="34"/>
        <end position="120"/>
    </location>
</feature>
<dbReference type="InterPro" id="IPR000667">
    <property type="entry name" value="Peptidase_S13"/>
</dbReference>
<dbReference type="Proteomes" id="UP001596413">
    <property type="component" value="Unassembled WGS sequence"/>
</dbReference>
<proteinExistence type="inferred from homology"/>
<dbReference type="Gene3D" id="3.40.710.10">
    <property type="entry name" value="DD-peptidase/beta-lactamase superfamily"/>
    <property type="match status" value="2"/>
</dbReference>
<dbReference type="EC" id="3.4.16.4" evidence="5"/>
<comment type="similarity">
    <text evidence="1">Belongs to the peptidase S13 family.</text>
</comment>
<feature type="compositionally biased region" description="Low complexity" evidence="3">
    <location>
        <begin position="109"/>
        <end position="120"/>
    </location>
</feature>
<keyword evidence="5" id="KW-0121">Carboxypeptidase</keyword>
<dbReference type="NCBIfam" id="TIGR00666">
    <property type="entry name" value="PBP4"/>
    <property type="match status" value="1"/>
</dbReference>
<reference evidence="6" key="1">
    <citation type="journal article" date="2019" name="Int. J. Syst. Evol. Microbiol.">
        <title>The Global Catalogue of Microorganisms (GCM) 10K type strain sequencing project: providing services to taxonomists for standard genome sequencing and annotation.</title>
        <authorList>
            <consortium name="The Broad Institute Genomics Platform"/>
            <consortium name="The Broad Institute Genome Sequencing Center for Infectious Disease"/>
            <person name="Wu L."/>
            <person name="Ma J."/>
        </authorList>
    </citation>
    <scope>NUCLEOTIDE SEQUENCE [LARGE SCALE GENOMIC DNA]</scope>
    <source>
        <strain evidence="6">CGMCC 1.13681</strain>
    </source>
</reference>
<accession>A0ABW2GKP1</accession>
<keyword evidence="2 5" id="KW-0378">Hydrolase</keyword>
<feature type="compositionally biased region" description="Basic and acidic residues" evidence="3">
    <location>
        <begin position="57"/>
        <end position="84"/>
    </location>
</feature>
<dbReference type="PRINTS" id="PR00922">
    <property type="entry name" value="DADACBPTASE3"/>
</dbReference>
<dbReference type="InterPro" id="IPR012338">
    <property type="entry name" value="Beta-lactam/transpept-like"/>
</dbReference>
<organism evidence="5 6">
    <name type="scientific">Streptomyces polyrhachis</name>
    <dbReference type="NCBI Taxonomy" id="1282885"/>
    <lineage>
        <taxon>Bacteria</taxon>
        <taxon>Bacillati</taxon>
        <taxon>Actinomycetota</taxon>
        <taxon>Actinomycetes</taxon>
        <taxon>Kitasatosporales</taxon>
        <taxon>Streptomycetaceae</taxon>
        <taxon>Streptomyces</taxon>
    </lineage>
</organism>
<dbReference type="PANTHER" id="PTHR30023:SF0">
    <property type="entry name" value="PENICILLIN-SENSITIVE CARBOXYPEPTIDASE A"/>
    <property type="match status" value="1"/>
</dbReference>
<feature type="chain" id="PRO_5046911577" evidence="4">
    <location>
        <begin position="29"/>
        <end position="504"/>
    </location>
</feature>
<dbReference type="Pfam" id="PF02113">
    <property type="entry name" value="Peptidase_S13"/>
    <property type="match status" value="2"/>
</dbReference>
<evidence type="ECO:0000313" key="6">
    <source>
        <dbReference type="Proteomes" id="UP001596413"/>
    </source>
</evidence>
<dbReference type="PANTHER" id="PTHR30023">
    <property type="entry name" value="D-ALANYL-D-ALANINE CARBOXYPEPTIDASE"/>
    <property type="match status" value="1"/>
</dbReference>
<dbReference type="GO" id="GO:0009002">
    <property type="term" value="F:serine-type D-Ala-D-Ala carboxypeptidase activity"/>
    <property type="evidence" value="ECO:0007669"/>
    <property type="project" value="UniProtKB-EC"/>
</dbReference>
<keyword evidence="4" id="KW-0732">Signal</keyword>
<comment type="caution">
    <text evidence="5">The sequence shown here is derived from an EMBL/GenBank/DDBJ whole genome shotgun (WGS) entry which is preliminary data.</text>
</comment>
<dbReference type="EMBL" id="JBHSZO010000059">
    <property type="protein sequence ID" value="MFC7221318.1"/>
    <property type="molecule type" value="Genomic_DNA"/>
</dbReference>
<dbReference type="SUPFAM" id="SSF56601">
    <property type="entry name" value="beta-lactamase/transpeptidase-like"/>
    <property type="match status" value="1"/>
</dbReference>
<evidence type="ECO:0000256" key="1">
    <source>
        <dbReference type="ARBA" id="ARBA00006096"/>
    </source>
</evidence>
<evidence type="ECO:0000313" key="5">
    <source>
        <dbReference type="EMBL" id="MFC7221318.1"/>
    </source>
</evidence>
<feature type="signal peptide" evidence="4">
    <location>
        <begin position="1"/>
        <end position="28"/>
    </location>
</feature>
<name>A0ABW2GKP1_9ACTN</name>
<evidence type="ECO:0000256" key="2">
    <source>
        <dbReference type="ARBA" id="ARBA00022801"/>
    </source>
</evidence>
<dbReference type="RefSeq" id="WP_386418588.1">
    <property type="nucleotide sequence ID" value="NZ_JBHSZO010000059.1"/>
</dbReference>
<evidence type="ECO:0000256" key="4">
    <source>
        <dbReference type="SAM" id="SignalP"/>
    </source>
</evidence>
<evidence type="ECO:0000256" key="3">
    <source>
        <dbReference type="SAM" id="MobiDB-lite"/>
    </source>
</evidence>